<feature type="region of interest" description="Disordered" evidence="2">
    <location>
        <begin position="83"/>
        <end position="107"/>
    </location>
</feature>
<feature type="region of interest" description="Disordered" evidence="2">
    <location>
        <begin position="142"/>
        <end position="161"/>
    </location>
</feature>
<evidence type="ECO:0000256" key="1">
    <source>
        <dbReference type="SAM" id="Coils"/>
    </source>
</evidence>
<keyword evidence="4" id="KW-1185">Reference proteome</keyword>
<keyword evidence="1" id="KW-0175">Coiled coil</keyword>
<comment type="caution">
    <text evidence="3">The sequence shown here is derived from an EMBL/GenBank/DDBJ whole genome shotgun (WGS) entry which is preliminary data.</text>
</comment>
<evidence type="ECO:0000313" key="3">
    <source>
        <dbReference type="EMBL" id="KAJ1702507.1"/>
    </source>
</evidence>
<feature type="compositionally biased region" description="Basic and acidic residues" evidence="2">
    <location>
        <begin position="33"/>
        <end position="43"/>
    </location>
</feature>
<dbReference type="GO" id="GO:0005643">
    <property type="term" value="C:nuclear pore"/>
    <property type="evidence" value="ECO:0007669"/>
    <property type="project" value="InterPro"/>
</dbReference>
<organism evidence="3 4">
    <name type="scientific">Rhynchospora breviuscula</name>
    <dbReference type="NCBI Taxonomy" id="2022672"/>
    <lineage>
        <taxon>Eukaryota</taxon>
        <taxon>Viridiplantae</taxon>
        <taxon>Streptophyta</taxon>
        <taxon>Embryophyta</taxon>
        <taxon>Tracheophyta</taxon>
        <taxon>Spermatophyta</taxon>
        <taxon>Magnoliopsida</taxon>
        <taxon>Liliopsida</taxon>
        <taxon>Poales</taxon>
        <taxon>Cyperaceae</taxon>
        <taxon>Cyperoideae</taxon>
        <taxon>Rhynchosporeae</taxon>
        <taxon>Rhynchospora</taxon>
    </lineage>
</organism>
<sequence length="672" mass="75987">MGAKNHGEEIEDYSAEQAEFDVQPPRDSFTSQHEVHLTEESRTKRATRVPKKITKKEITDVNRSTRMSRIGTTKLQYNKMSVNNNLSTPKKSPKQLNVSNNSNTTRNLSGKKIESEIKEVLDEAVQFVTMDEGKEIVDVLDEAPNCDQSNSTDTETPDREEEHIIPPEEKIDDIIYQKMEELEVRVEKFENELREVAAIEFSIYSVIAEHAGSGYEVHTPARRLSKIFIHACESLSEDKKASMARSMVSSLVLVGKSCGNDISRLTFWLSNIIVLREIITQKLERSSQRGRFIKDTAADAKVSPLQWRNGPIGKPDRKRFGLQPTYVWHETSTTITALNKIESWIFSRIIESVWWQALTPYMQSPMEKYGDRKQGNFSVNLWIMAFHDAFTRLCPLRAKGSKCGCLPALAKLVMQHCIARLDVAMLNAILREPAFEVPTDPISDPIADPNVLPITPRDLSFGSGAQLRNAIGNWSILLTEKFGINVEESRKSSRDGLDDDGRKGTNELMWFRLLHELSELLMLPKDMLLEPPIRQEVCPSFGVPLIARILDNFTPDEFCPDPVPNFVLDELNSESVLEEASDFEKVTSIPCAASAISYHPSQLANTAVELAIAGEATAKLDKKVLSIQMRGYTSDDDFRELDLPLSFLDDKGVTEMSQTNERYRLLQEIWSE</sequence>
<gene>
    <name evidence="3" type="ORF">LUZ63_002286</name>
</gene>
<dbReference type="PANTHER" id="PTHR31344">
    <property type="entry name" value="NUCLEAR PORE COMPLEX PROTEIN NUP205"/>
    <property type="match status" value="1"/>
</dbReference>
<reference evidence="3" key="1">
    <citation type="journal article" date="2022" name="Cell">
        <title>Repeat-based holocentromeres influence genome architecture and karyotype evolution.</title>
        <authorList>
            <person name="Hofstatter P.G."/>
            <person name="Thangavel G."/>
            <person name="Lux T."/>
            <person name="Neumann P."/>
            <person name="Vondrak T."/>
            <person name="Novak P."/>
            <person name="Zhang M."/>
            <person name="Costa L."/>
            <person name="Castellani M."/>
            <person name="Scott A."/>
            <person name="Toegelov H."/>
            <person name="Fuchs J."/>
            <person name="Mata-Sucre Y."/>
            <person name="Dias Y."/>
            <person name="Vanzela A.L.L."/>
            <person name="Huettel B."/>
            <person name="Almeida C.C.S."/>
            <person name="Simkova H."/>
            <person name="Souza G."/>
            <person name="Pedrosa-Harand A."/>
            <person name="Macas J."/>
            <person name="Mayer K.F.X."/>
            <person name="Houben A."/>
            <person name="Marques A."/>
        </authorList>
    </citation>
    <scope>NUCLEOTIDE SEQUENCE</scope>
    <source>
        <strain evidence="3">RhyBre1mFocal</strain>
    </source>
</reference>
<evidence type="ECO:0000256" key="2">
    <source>
        <dbReference type="SAM" id="MobiDB-lite"/>
    </source>
</evidence>
<accession>A0A9Q0HXV2</accession>
<dbReference type="EMBL" id="JAMQYH010000001">
    <property type="protein sequence ID" value="KAJ1702507.1"/>
    <property type="molecule type" value="Genomic_DNA"/>
</dbReference>
<name>A0A9Q0HXV2_9POAL</name>
<evidence type="ECO:0000313" key="4">
    <source>
        <dbReference type="Proteomes" id="UP001151287"/>
    </source>
</evidence>
<dbReference type="InterPro" id="IPR021827">
    <property type="entry name" value="Nup186/Nup192/Nup205"/>
</dbReference>
<feature type="region of interest" description="Disordered" evidence="2">
    <location>
        <begin position="1"/>
        <end position="48"/>
    </location>
</feature>
<dbReference type="OrthoDB" id="20172at2759"/>
<proteinExistence type="predicted"/>
<dbReference type="AlphaFoldDB" id="A0A9Q0HXV2"/>
<feature type="coiled-coil region" evidence="1">
    <location>
        <begin position="172"/>
        <end position="199"/>
    </location>
</feature>
<dbReference type="PANTHER" id="PTHR31344:SF11">
    <property type="entry name" value="NUCLEOLAR PROTEIN GAR2-LIKE PROTEIN"/>
    <property type="match status" value="1"/>
</dbReference>
<protein>
    <submittedName>
        <fullName evidence="3">Uncharacterized protein</fullName>
    </submittedName>
</protein>
<dbReference type="Proteomes" id="UP001151287">
    <property type="component" value="Unassembled WGS sequence"/>
</dbReference>